<feature type="region of interest" description="Disordered" evidence="1">
    <location>
        <begin position="1"/>
        <end position="69"/>
    </location>
</feature>
<dbReference type="Proteomes" id="UP000290572">
    <property type="component" value="Unassembled WGS sequence"/>
</dbReference>
<dbReference type="EMBL" id="QBIY01008953">
    <property type="protein sequence ID" value="RXN36188.1"/>
    <property type="molecule type" value="Genomic_DNA"/>
</dbReference>
<organism evidence="2 3">
    <name type="scientific">Labeo rohita</name>
    <name type="common">Indian major carp</name>
    <name type="synonym">Cyprinus rohita</name>
    <dbReference type="NCBI Taxonomy" id="84645"/>
    <lineage>
        <taxon>Eukaryota</taxon>
        <taxon>Metazoa</taxon>
        <taxon>Chordata</taxon>
        <taxon>Craniata</taxon>
        <taxon>Vertebrata</taxon>
        <taxon>Euteleostomi</taxon>
        <taxon>Actinopterygii</taxon>
        <taxon>Neopterygii</taxon>
        <taxon>Teleostei</taxon>
        <taxon>Ostariophysi</taxon>
        <taxon>Cypriniformes</taxon>
        <taxon>Cyprinidae</taxon>
        <taxon>Labeoninae</taxon>
        <taxon>Labeonini</taxon>
        <taxon>Labeo</taxon>
    </lineage>
</organism>
<evidence type="ECO:0000313" key="3">
    <source>
        <dbReference type="Proteomes" id="UP000290572"/>
    </source>
</evidence>
<evidence type="ECO:0000313" key="2">
    <source>
        <dbReference type="EMBL" id="RXN36188.1"/>
    </source>
</evidence>
<comment type="caution">
    <text evidence="2">The sequence shown here is derived from an EMBL/GenBank/DDBJ whole genome shotgun (WGS) entry which is preliminary data.</text>
</comment>
<keyword evidence="3" id="KW-1185">Reference proteome</keyword>
<accession>A0A498NWQ5</accession>
<sequence>MDIMEEPGKQRTKVELEEQGTNGAVGFTTVSISTGTEPADGSAPLSEAVRKQERVTHGGGKATPPRRGKGEFVRKVNRESAGAAFFLPAFWKRESTSLSARVSKRARSCLREEDTL</sequence>
<proteinExistence type="predicted"/>
<name>A0A498NWQ5_LABRO</name>
<reference evidence="2 3" key="1">
    <citation type="submission" date="2018-03" db="EMBL/GenBank/DDBJ databases">
        <title>Draft genome sequence of Rohu Carp (Labeo rohita).</title>
        <authorList>
            <person name="Das P."/>
            <person name="Kushwaha B."/>
            <person name="Joshi C.G."/>
            <person name="Kumar D."/>
            <person name="Nagpure N.S."/>
            <person name="Sahoo L."/>
            <person name="Das S.P."/>
            <person name="Bit A."/>
            <person name="Patnaik S."/>
            <person name="Meher P.K."/>
            <person name="Jayasankar P."/>
            <person name="Koringa P.G."/>
            <person name="Patel N.V."/>
            <person name="Hinsu A.T."/>
            <person name="Kumar R."/>
            <person name="Pandey M."/>
            <person name="Agarwal S."/>
            <person name="Srivastava S."/>
            <person name="Singh M."/>
            <person name="Iquebal M.A."/>
            <person name="Jaiswal S."/>
            <person name="Angadi U.B."/>
            <person name="Kumar N."/>
            <person name="Raza M."/>
            <person name="Shah T.M."/>
            <person name="Rai A."/>
            <person name="Jena J.K."/>
        </authorList>
    </citation>
    <scope>NUCLEOTIDE SEQUENCE [LARGE SCALE GENOMIC DNA]</scope>
    <source>
        <strain evidence="2">DASCIFA01</strain>
        <tissue evidence="2">Testis</tissue>
    </source>
</reference>
<gene>
    <name evidence="2" type="ORF">ROHU_003157</name>
</gene>
<protein>
    <submittedName>
        <fullName evidence="2">Uncharacterized protein</fullName>
    </submittedName>
</protein>
<dbReference type="AlphaFoldDB" id="A0A498NWQ5"/>
<feature type="compositionally biased region" description="Basic and acidic residues" evidence="1">
    <location>
        <begin position="1"/>
        <end position="16"/>
    </location>
</feature>
<evidence type="ECO:0000256" key="1">
    <source>
        <dbReference type="SAM" id="MobiDB-lite"/>
    </source>
</evidence>